<feature type="compositionally biased region" description="Basic and acidic residues" evidence="1">
    <location>
        <begin position="54"/>
        <end position="69"/>
    </location>
</feature>
<reference evidence="2" key="1">
    <citation type="submission" date="2020-09" db="EMBL/GenBank/DDBJ databases">
        <title>A novel bacterium of genus Paenibacillus, isolated from South China Sea.</title>
        <authorList>
            <person name="Huang H."/>
            <person name="Mo K."/>
            <person name="Hu Y."/>
        </authorList>
    </citation>
    <scope>NUCLEOTIDE SEQUENCE</scope>
    <source>
        <strain evidence="2">IB182496</strain>
    </source>
</reference>
<evidence type="ECO:0000313" key="2">
    <source>
        <dbReference type="EMBL" id="MBD2844993.1"/>
    </source>
</evidence>
<feature type="region of interest" description="Disordered" evidence="1">
    <location>
        <begin position="1"/>
        <end position="84"/>
    </location>
</feature>
<dbReference type="AlphaFoldDB" id="A0A927BQQ4"/>
<protein>
    <submittedName>
        <fullName evidence="2">Uncharacterized protein</fullName>
    </submittedName>
</protein>
<feature type="compositionally biased region" description="Basic and acidic residues" evidence="1">
    <location>
        <begin position="1"/>
        <end position="43"/>
    </location>
</feature>
<accession>A0A927BQQ4</accession>
<comment type="caution">
    <text evidence="2">The sequence shown here is derived from an EMBL/GenBank/DDBJ whole genome shotgun (WGS) entry which is preliminary data.</text>
</comment>
<gene>
    <name evidence="2" type="ORF">IDH44_07310</name>
</gene>
<dbReference type="EMBL" id="JACXIZ010000013">
    <property type="protein sequence ID" value="MBD2844993.1"/>
    <property type="molecule type" value="Genomic_DNA"/>
</dbReference>
<keyword evidence="3" id="KW-1185">Reference proteome</keyword>
<dbReference type="Proteomes" id="UP000621560">
    <property type="component" value="Unassembled WGS sequence"/>
</dbReference>
<dbReference type="RefSeq" id="WP_190916163.1">
    <property type="nucleotide sequence ID" value="NZ_JACXIZ010000013.1"/>
</dbReference>
<proteinExistence type="predicted"/>
<evidence type="ECO:0000313" key="3">
    <source>
        <dbReference type="Proteomes" id="UP000621560"/>
    </source>
</evidence>
<evidence type="ECO:0000256" key="1">
    <source>
        <dbReference type="SAM" id="MobiDB-lite"/>
    </source>
</evidence>
<name>A0A927BQQ4_9BACL</name>
<organism evidence="2 3">
    <name type="scientific">Paenibacillus sabuli</name>
    <dbReference type="NCBI Taxonomy" id="2772509"/>
    <lineage>
        <taxon>Bacteria</taxon>
        <taxon>Bacillati</taxon>
        <taxon>Bacillota</taxon>
        <taxon>Bacilli</taxon>
        <taxon>Bacillales</taxon>
        <taxon>Paenibacillaceae</taxon>
        <taxon>Paenibacillus</taxon>
    </lineage>
</organism>
<sequence>MEPWEKTERSDRDADKDKDKQRETRNHPERYPTDEETLHDRYVTQRTVDPIPVEEQKLNAEDERKKEQTKQSSSSDRIYKPYDN</sequence>